<keyword evidence="5" id="KW-1185">Reference proteome</keyword>
<accession>A0A2V3J2J0</accession>
<dbReference type="CDD" id="cd00081">
    <property type="entry name" value="Hint"/>
    <property type="match status" value="1"/>
</dbReference>
<dbReference type="GO" id="GO:0016540">
    <property type="term" value="P:protein autoprocessing"/>
    <property type="evidence" value="ECO:0007669"/>
    <property type="project" value="InterPro"/>
</dbReference>
<feature type="domain" description="Hint" evidence="3">
    <location>
        <begin position="212"/>
        <end position="305"/>
    </location>
</feature>
<proteinExistence type="predicted"/>
<dbReference type="AlphaFoldDB" id="A0A2V3J2J0"/>
<dbReference type="Proteomes" id="UP000247409">
    <property type="component" value="Unassembled WGS sequence"/>
</dbReference>
<evidence type="ECO:0000313" key="4">
    <source>
        <dbReference type="EMBL" id="PXF48661.1"/>
    </source>
</evidence>
<evidence type="ECO:0000259" key="3">
    <source>
        <dbReference type="SMART" id="SM00306"/>
    </source>
</evidence>
<feature type="region of interest" description="Disordered" evidence="1">
    <location>
        <begin position="111"/>
        <end position="213"/>
    </location>
</feature>
<protein>
    <submittedName>
        <fullName evidence="4">Temptin</fullName>
    </submittedName>
</protein>
<comment type="caution">
    <text evidence="4">The sequence shown here is derived from an EMBL/GenBank/DDBJ whole genome shotgun (WGS) entry which is preliminary data.</text>
</comment>
<dbReference type="EMBL" id="NBIV01000012">
    <property type="protein sequence ID" value="PXF48661.1"/>
    <property type="molecule type" value="Genomic_DNA"/>
</dbReference>
<organism evidence="4 5">
    <name type="scientific">Gracilariopsis chorda</name>
    <dbReference type="NCBI Taxonomy" id="448386"/>
    <lineage>
        <taxon>Eukaryota</taxon>
        <taxon>Rhodophyta</taxon>
        <taxon>Florideophyceae</taxon>
        <taxon>Rhodymeniophycidae</taxon>
        <taxon>Gracilariales</taxon>
        <taxon>Gracilariaceae</taxon>
        <taxon>Gracilariopsis</taxon>
    </lineage>
</organism>
<evidence type="ECO:0000313" key="5">
    <source>
        <dbReference type="Proteomes" id="UP000247409"/>
    </source>
</evidence>
<dbReference type="InterPro" id="IPR003587">
    <property type="entry name" value="Hint_dom_N"/>
</dbReference>
<dbReference type="PANTHER" id="PTHR46706:SF12">
    <property type="entry name" value="PROTEIN QUA-1-RELATED"/>
    <property type="match status" value="1"/>
</dbReference>
<evidence type="ECO:0000256" key="2">
    <source>
        <dbReference type="SAM" id="SignalP"/>
    </source>
</evidence>
<dbReference type="SUPFAM" id="SSF51294">
    <property type="entry name" value="Hedgehog/intein (Hint) domain"/>
    <property type="match status" value="1"/>
</dbReference>
<dbReference type="InterPro" id="IPR036844">
    <property type="entry name" value="Hint_dom_sf"/>
</dbReference>
<dbReference type="InterPro" id="IPR057626">
    <property type="entry name" value="S-S_Temptin"/>
</dbReference>
<gene>
    <name evidence="4" type="ORF">BWQ96_01513</name>
</gene>
<dbReference type="InterPro" id="IPR001767">
    <property type="entry name" value="Hedgehog_Hint"/>
</dbReference>
<keyword evidence="2" id="KW-0732">Signal</keyword>
<dbReference type="Pfam" id="PF01079">
    <property type="entry name" value="Hint"/>
    <property type="match status" value="1"/>
</dbReference>
<dbReference type="InterPro" id="IPR052140">
    <property type="entry name" value="Dev_Signal_Hedgehog-like"/>
</dbReference>
<dbReference type="Pfam" id="PF24784">
    <property type="entry name" value="Temptin_C"/>
    <property type="match status" value="1"/>
</dbReference>
<feature type="compositionally biased region" description="Low complexity" evidence="1">
    <location>
        <begin position="136"/>
        <end position="189"/>
    </location>
</feature>
<dbReference type="STRING" id="448386.A0A2V3J2J0"/>
<feature type="compositionally biased region" description="Acidic residues" evidence="1">
    <location>
        <begin position="190"/>
        <end position="211"/>
    </location>
</feature>
<dbReference type="Gene3D" id="2.170.16.10">
    <property type="entry name" value="Hedgehog/Intein (Hint) domain"/>
    <property type="match status" value="1"/>
</dbReference>
<dbReference type="PANTHER" id="PTHR46706">
    <property type="entry name" value="PROTEIN QUA-1-RELATED"/>
    <property type="match status" value="1"/>
</dbReference>
<feature type="signal peptide" evidence="2">
    <location>
        <begin position="1"/>
        <end position="17"/>
    </location>
</feature>
<dbReference type="OrthoDB" id="5539at2759"/>
<dbReference type="SMART" id="SM00306">
    <property type="entry name" value="HintN"/>
    <property type="match status" value="1"/>
</dbReference>
<reference evidence="4 5" key="1">
    <citation type="journal article" date="2018" name="Mol. Biol. Evol.">
        <title>Analysis of the draft genome of the red seaweed Gracilariopsis chorda provides insights into genome size evolution in Rhodophyta.</title>
        <authorList>
            <person name="Lee J."/>
            <person name="Yang E.C."/>
            <person name="Graf L."/>
            <person name="Yang J.H."/>
            <person name="Qiu H."/>
            <person name="Zel Zion U."/>
            <person name="Chan C.X."/>
            <person name="Stephens T.G."/>
            <person name="Weber A.P.M."/>
            <person name="Boo G.H."/>
            <person name="Boo S.M."/>
            <person name="Kim K.M."/>
            <person name="Shin Y."/>
            <person name="Jung M."/>
            <person name="Lee S.J."/>
            <person name="Yim H.S."/>
            <person name="Lee J.H."/>
            <person name="Bhattacharya D."/>
            <person name="Yoon H.S."/>
        </authorList>
    </citation>
    <scope>NUCLEOTIDE SEQUENCE [LARGE SCALE GENOMIC DNA]</scope>
    <source>
        <strain evidence="4 5">SKKU-2015</strain>
        <tissue evidence="4">Whole body</tissue>
    </source>
</reference>
<feature type="chain" id="PRO_5015923337" evidence="2">
    <location>
        <begin position="18"/>
        <end position="387"/>
    </location>
</feature>
<evidence type="ECO:0000256" key="1">
    <source>
        <dbReference type="SAM" id="MobiDB-lite"/>
    </source>
</evidence>
<sequence>MNFVVAVLVALIALCDARRQYLQRIPNGDAWDRDGSGIKCIYLGHTGCEQGTARNQFGLDFDSAGRQWTKQLCEMDSDNDGVSNGQELGDPCCEWAPDNPIELRLQMLSHPGVPEQDGAREAPTCQRDADAPPAPAQTQPSPAPAQTQTSPAPAQTQTSPAPAQTQTSPAPAQTQTSPGASPSAQSSPTGEDDAAGDDPSDDDGDDDDDNDNVCFPAHAQVRLEDGSVRRMDQLQIGDRVHVGNGIYSPIFMFTHQHARIRYPFVIIQTDKQHSLTLTSGHFMYANDASVRASAVRVGDYVQLEDGSKSLVTAVSKHISNGLYNPQTLHGDLIVNGVRVTTYTSAIHLTLAHSLLTPLRAFYQTCATVGMCASLFEFVPLQVRSMLL</sequence>
<name>A0A2V3J2J0_9FLOR</name>